<organism evidence="2 3">
    <name type="scientific">Mycolicibacterium wolinskyi</name>
    <dbReference type="NCBI Taxonomy" id="59750"/>
    <lineage>
        <taxon>Bacteria</taxon>
        <taxon>Bacillati</taxon>
        <taxon>Actinomycetota</taxon>
        <taxon>Actinomycetes</taxon>
        <taxon>Mycobacteriales</taxon>
        <taxon>Mycobacteriaceae</taxon>
        <taxon>Mycolicibacterium</taxon>
    </lineage>
</organism>
<evidence type="ECO:0000313" key="2">
    <source>
        <dbReference type="EMBL" id="KWX24364.1"/>
    </source>
</evidence>
<accession>A0A132PQ14</accession>
<reference evidence="2 3" key="1">
    <citation type="submission" date="2015-07" db="EMBL/GenBank/DDBJ databases">
        <title>A draft genome sequence of Mycobacterium wolinskyi.</title>
        <authorList>
            <person name="de Man T.J."/>
            <person name="Perry K.A."/>
            <person name="Coulliette A.D."/>
            <person name="Jensen B."/>
            <person name="Toney N.C."/>
            <person name="Limbago B.M."/>
            <person name="Noble-Wang J."/>
        </authorList>
    </citation>
    <scope>NUCLEOTIDE SEQUENCE [LARGE SCALE GENOMIC DNA]</scope>
    <source>
        <strain evidence="2 3">CDC_01</strain>
    </source>
</reference>
<feature type="region of interest" description="Disordered" evidence="1">
    <location>
        <begin position="17"/>
        <end position="69"/>
    </location>
</feature>
<evidence type="ECO:0000313" key="3">
    <source>
        <dbReference type="Proteomes" id="UP000070612"/>
    </source>
</evidence>
<gene>
    <name evidence="2" type="ORF">AFM11_10355</name>
</gene>
<proteinExistence type="predicted"/>
<evidence type="ECO:0000256" key="1">
    <source>
        <dbReference type="SAM" id="MobiDB-lite"/>
    </source>
</evidence>
<dbReference type="Proteomes" id="UP000070612">
    <property type="component" value="Unassembled WGS sequence"/>
</dbReference>
<dbReference type="EMBL" id="LGTW01000005">
    <property type="protein sequence ID" value="KWX24364.1"/>
    <property type="molecule type" value="Genomic_DNA"/>
</dbReference>
<protein>
    <submittedName>
        <fullName evidence="2">Uncharacterized protein</fullName>
    </submittedName>
</protein>
<name>A0A132PQ14_9MYCO</name>
<sequence length="69" mass="7454">MIRHRPLSLLTILSQRRLPSSSQSVSEKLGGLATRPRRRQLCTMSGWPAATKEEVDDGVGSAPPAVVIS</sequence>
<dbReference type="AlphaFoldDB" id="A0A132PQ14"/>
<keyword evidence="3" id="KW-1185">Reference proteome</keyword>
<comment type="caution">
    <text evidence="2">The sequence shown here is derived from an EMBL/GenBank/DDBJ whole genome shotgun (WGS) entry which is preliminary data.</text>
</comment>
<dbReference type="PATRIC" id="fig|59750.3.peg.6108"/>
<feature type="compositionally biased region" description="Low complexity" evidence="1">
    <location>
        <begin position="17"/>
        <end position="26"/>
    </location>
</feature>